<comment type="caution">
    <text evidence="2">The sequence shown here is derived from an EMBL/GenBank/DDBJ whole genome shotgun (WGS) entry which is preliminary data.</text>
</comment>
<gene>
    <name evidence="2" type="ORF">DPMN_045530</name>
</gene>
<organism evidence="2 3">
    <name type="scientific">Dreissena polymorpha</name>
    <name type="common">Zebra mussel</name>
    <name type="synonym">Mytilus polymorpha</name>
    <dbReference type="NCBI Taxonomy" id="45954"/>
    <lineage>
        <taxon>Eukaryota</taxon>
        <taxon>Metazoa</taxon>
        <taxon>Spiralia</taxon>
        <taxon>Lophotrochozoa</taxon>
        <taxon>Mollusca</taxon>
        <taxon>Bivalvia</taxon>
        <taxon>Autobranchia</taxon>
        <taxon>Heteroconchia</taxon>
        <taxon>Euheterodonta</taxon>
        <taxon>Imparidentia</taxon>
        <taxon>Neoheterodontei</taxon>
        <taxon>Myida</taxon>
        <taxon>Dreissenoidea</taxon>
        <taxon>Dreissenidae</taxon>
        <taxon>Dreissena</taxon>
    </lineage>
</organism>
<protein>
    <submittedName>
        <fullName evidence="2">Uncharacterized protein</fullName>
    </submittedName>
</protein>
<sequence length="125" mass="13986">MRKERSMRFGASNTATNSTAVADDVSAPPPEDGSEAAHIKRGAATATITIPSSTDYEARSHAALMEQKVTVYIFSNAFTFQSRYLYIFIYFPTHVPFYFRSEGNQYQSRHLQGCHRHAAELPPPP</sequence>
<proteinExistence type="predicted"/>
<evidence type="ECO:0000313" key="3">
    <source>
        <dbReference type="Proteomes" id="UP000828390"/>
    </source>
</evidence>
<dbReference type="Proteomes" id="UP000828390">
    <property type="component" value="Unassembled WGS sequence"/>
</dbReference>
<name>A0A9D4D529_DREPO</name>
<keyword evidence="3" id="KW-1185">Reference proteome</keyword>
<evidence type="ECO:0000256" key="1">
    <source>
        <dbReference type="SAM" id="MobiDB-lite"/>
    </source>
</evidence>
<feature type="region of interest" description="Disordered" evidence="1">
    <location>
        <begin position="1"/>
        <end position="40"/>
    </location>
</feature>
<evidence type="ECO:0000313" key="2">
    <source>
        <dbReference type="EMBL" id="KAH3738887.1"/>
    </source>
</evidence>
<feature type="compositionally biased region" description="Low complexity" evidence="1">
    <location>
        <begin position="11"/>
        <end position="25"/>
    </location>
</feature>
<accession>A0A9D4D529</accession>
<dbReference type="AlphaFoldDB" id="A0A9D4D529"/>
<reference evidence="2" key="1">
    <citation type="journal article" date="2019" name="bioRxiv">
        <title>The Genome of the Zebra Mussel, Dreissena polymorpha: A Resource for Invasive Species Research.</title>
        <authorList>
            <person name="McCartney M.A."/>
            <person name="Auch B."/>
            <person name="Kono T."/>
            <person name="Mallez S."/>
            <person name="Zhang Y."/>
            <person name="Obille A."/>
            <person name="Becker A."/>
            <person name="Abrahante J.E."/>
            <person name="Garbe J."/>
            <person name="Badalamenti J.P."/>
            <person name="Herman A."/>
            <person name="Mangelson H."/>
            <person name="Liachko I."/>
            <person name="Sullivan S."/>
            <person name="Sone E.D."/>
            <person name="Koren S."/>
            <person name="Silverstein K.A.T."/>
            <person name="Beckman K.B."/>
            <person name="Gohl D.M."/>
        </authorList>
    </citation>
    <scope>NUCLEOTIDE SEQUENCE</scope>
    <source>
        <strain evidence="2">Duluth1</strain>
        <tissue evidence="2">Whole animal</tissue>
    </source>
</reference>
<dbReference type="EMBL" id="JAIWYP010000011">
    <property type="protein sequence ID" value="KAH3738887.1"/>
    <property type="molecule type" value="Genomic_DNA"/>
</dbReference>
<reference evidence="2" key="2">
    <citation type="submission" date="2020-11" db="EMBL/GenBank/DDBJ databases">
        <authorList>
            <person name="McCartney M.A."/>
            <person name="Auch B."/>
            <person name="Kono T."/>
            <person name="Mallez S."/>
            <person name="Becker A."/>
            <person name="Gohl D.M."/>
            <person name="Silverstein K.A.T."/>
            <person name="Koren S."/>
            <person name="Bechman K.B."/>
            <person name="Herman A."/>
            <person name="Abrahante J.E."/>
            <person name="Garbe J."/>
        </authorList>
    </citation>
    <scope>NUCLEOTIDE SEQUENCE</scope>
    <source>
        <strain evidence="2">Duluth1</strain>
        <tissue evidence="2">Whole animal</tissue>
    </source>
</reference>